<comment type="cofactor">
    <cofactor evidence="9">
        <name>heme</name>
        <dbReference type="ChEBI" id="CHEBI:30413"/>
    </cofactor>
</comment>
<evidence type="ECO:0000256" key="10">
    <source>
        <dbReference type="RuleBase" id="RU000461"/>
    </source>
</evidence>
<dbReference type="InterPro" id="IPR036396">
    <property type="entry name" value="Cyt_P450_sf"/>
</dbReference>
<dbReference type="GO" id="GO:0004497">
    <property type="term" value="F:monooxygenase activity"/>
    <property type="evidence" value="ECO:0007669"/>
    <property type="project" value="UniProtKB-KW"/>
</dbReference>
<protein>
    <submittedName>
        <fullName evidence="11">4-hydroxyphenylacetaldehyde oxime monooxygenase</fullName>
    </submittedName>
</protein>
<keyword evidence="5" id="KW-1133">Transmembrane helix</keyword>
<dbReference type="InterPro" id="IPR002401">
    <property type="entry name" value="Cyt_P450_E_grp-I"/>
</dbReference>
<dbReference type="PRINTS" id="PR00463">
    <property type="entry name" value="EP450I"/>
</dbReference>
<evidence type="ECO:0000313" key="11">
    <source>
        <dbReference type="EMBL" id="EMS49585.1"/>
    </source>
</evidence>
<dbReference type="PROSITE" id="PS00086">
    <property type="entry name" value="CYTOCHROME_P450"/>
    <property type="match status" value="1"/>
</dbReference>
<dbReference type="Gene3D" id="1.10.630.10">
    <property type="entry name" value="Cytochrome P450"/>
    <property type="match status" value="1"/>
</dbReference>
<dbReference type="FunFam" id="1.10.630.10:FF:000043">
    <property type="entry name" value="Cytochrome P450 99A2"/>
    <property type="match status" value="1"/>
</dbReference>
<evidence type="ECO:0000256" key="8">
    <source>
        <dbReference type="ARBA" id="ARBA00023033"/>
    </source>
</evidence>
<proteinExistence type="inferred from homology"/>
<dbReference type="OMA" id="SEHNEAW"/>
<organism evidence="11">
    <name type="scientific">Triticum urartu</name>
    <name type="common">Red wild einkorn</name>
    <name type="synonym">Crithodium urartu</name>
    <dbReference type="NCBI Taxonomy" id="4572"/>
    <lineage>
        <taxon>Eukaryota</taxon>
        <taxon>Viridiplantae</taxon>
        <taxon>Streptophyta</taxon>
        <taxon>Embryophyta</taxon>
        <taxon>Tracheophyta</taxon>
        <taxon>Spermatophyta</taxon>
        <taxon>Magnoliopsida</taxon>
        <taxon>Liliopsida</taxon>
        <taxon>Poales</taxon>
        <taxon>Poaceae</taxon>
        <taxon>BOP clade</taxon>
        <taxon>Pooideae</taxon>
        <taxon>Triticodae</taxon>
        <taxon>Triticeae</taxon>
        <taxon>Triticinae</taxon>
        <taxon>Triticum</taxon>
    </lineage>
</organism>
<dbReference type="eggNOG" id="KOG0156">
    <property type="taxonomic scope" value="Eukaryota"/>
</dbReference>
<dbReference type="PRINTS" id="PR00385">
    <property type="entry name" value="P450"/>
</dbReference>
<dbReference type="InterPro" id="IPR001128">
    <property type="entry name" value="Cyt_P450"/>
</dbReference>
<comment type="similarity">
    <text evidence="1 10">Belongs to the cytochrome P450 family.</text>
</comment>
<dbReference type="PANTHER" id="PTHR47955:SF11">
    <property type="entry name" value="4-HYDROXYPHENYLACETALDEHYDE OXIME MONOOXYGENASE"/>
    <property type="match status" value="1"/>
</dbReference>
<dbReference type="EMBL" id="KD241724">
    <property type="protein sequence ID" value="EMS49585.1"/>
    <property type="molecule type" value="Genomic_DNA"/>
</dbReference>
<dbReference type="CDD" id="cd11072">
    <property type="entry name" value="CYP71-like"/>
    <property type="match status" value="1"/>
</dbReference>
<evidence type="ECO:0000256" key="9">
    <source>
        <dbReference type="PIRSR" id="PIRSR602401-1"/>
    </source>
</evidence>
<dbReference type="SUPFAM" id="SSF48264">
    <property type="entry name" value="Cytochrome P450"/>
    <property type="match status" value="1"/>
</dbReference>
<reference evidence="11" key="1">
    <citation type="journal article" date="2013" name="Nature">
        <title>Draft genome of the wheat A-genome progenitor Triticum urartu.</title>
        <authorList>
            <person name="Ling H.Q."/>
            <person name="Zhao S."/>
            <person name="Liu D."/>
            <person name="Wang J."/>
            <person name="Sun H."/>
            <person name="Zhang C."/>
            <person name="Fan H."/>
            <person name="Li D."/>
            <person name="Dong L."/>
            <person name="Tao Y."/>
            <person name="Gao C."/>
            <person name="Wu H."/>
            <person name="Li Y."/>
            <person name="Cui Y."/>
            <person name="Guo X."/>
            <person name="Zheng S."/>
            <person name="Wang B."/>
            <person name="Yu K."/>
            <person name="Liang Q."/>
            <person name="Yang W."/>
            <person name="Lou X."/>
            <person name="Chen J."/>
            <person name="Feng M."/>
            <person name="Jian J."/>
            <person name="Zhang X."/>
            <person name="Luo G."/>
            <person name="Jiang Y."/>
            <person name="Liu J."/>
            <person name="Wang Z."/>
            <person name="Sha Y."/>
            <person name="Zhang B."/>
            <person name="Wu H."/>
            <person name="Tang D."/>
            <person name="Shen Q."/>
            <person name="Xue P."/>
            <person name="Zou S."/>
            <person name="Wang X."/>
            <person name="Liu X."/>
            <person name="Wang F."/>
            <person name="Yang Y."/>
            <person name="An X."/>
            <person name="Dong Z."/>
            <person name="Zhang K."/>
            <person name="Zhang X."/>
            <person name="Luo M.C."/>
            <person name="Dvorak J."/>
            <person name="Tong Y."/>
            <person name="Wang J."/>
            <person name="Yang H."/>
            <person name="Li Z."/>
            <person name="Wang D."/>
            <person name="Zhang A."/>
            <person name="Wang J."/>
        </authorList>
    </citation>
    <scope>NUCLEOTIDE SEQUENCE</scope>
</reference>
<dbReference type="OrthoDB" id="2789670at2759"/>
<evidence type="ECO:0000256" key="1">
    <source>
        <dbReference type="ARBA" id="ARBA00010617"/>
    </source>
</evidence>
<dbReference type="GO" id="GO:0016705">
    <property type="term" value="F:oxidoreductase activity, acting on paired donors, with incorporation or reduction of molecular oxygen"/>
    <property type="evidence" value="ECO:0007669"/>
    <property type="project" value="InterPro"/>
</dbReference>
<keyword evidence="6 10" id="KW-0560">Oxidoreductase</keyword>
<dbReference type="STRING" id="4572.M7ZB24"/>
<dbReference type="PANTHER" id="PTHR47955">
    <property type="entry name" value="CYTOCHROME P450 FAMILY 71 PROTEIN"/>
    <property type="match status" value="1"/>
</dbReference>
<name>M7ZB24_TRIUA</name>
<dbReference type="GO" id="GO:0005506">
    <property type="term" value="F:iron ion binding"/>
    <property type="evidence" value="ECO:0007669"/>
    <property type="project" value="InterPro"/>
</dbReference>
<evidence type="ECO:0000256" key="4">
    <source>
        <dbReference type="ARBA" id="ARBA00022723"/>
    </source>
</evidence>
<keyword evidence="4 9" id="KW-0479">Metal-binding</keyword>
<keyword evidence="3" id="KW-0812">Transmembrane</keyword>
<keyword evidence="7 9" id="KW-0408">Iron</keyword>
<evidence type="ECO:0000256" key="3">
    <source>
        <dbReference type="ARBA" id="ARBA00022692"/>
    </source>
</evidence>
<evidence type="ECO:0000256" key="6">
    <source>
        <dbReference type="ARBA" id="ARBA00023002"/>
    </source>
</evidence>
<sequence length="533" mass="59952">MAISPSSELLSQPQQWQLLLLLALVSLVLLTRRLSNKGLKLPPGPARAPILGNLHQLGVLPHRSLRDLARKHGPVMQLQLGTVRTVVVSSAEAAREVMKTHDEDCCTRPVSPGMKRLSYGLKNVGFAPYGAYWHAMRKFFVVELFGVRHVEAAWHARQHQVDKLMNTLSGLAGEPVALKQHILSLADGIIGMLGFGDMYNSDKFPHHKNLEHVLEEAIHVQSSFSAEDYFPNIVGRLVDQITGLASRRERVFKLLDTFFEVIIEQHLDPQRAKPHNGDLVDRLIDLWKDTSGNLNITRDHVKGNIFGTFIGGSDTTTATILWAMAELTRNPRLLERVQDEIRAVVGGNDRVRPDDLSKLVFLKMVVKETLRLHPPATMLLPREAMRDIRIGGYDVLAKTRIYVNVWAICRDPANWPDDPEDFKPERFETSEIDFKGGHFELTPFGAGRRICPALSMSTATVEFTLANLLYHFDWALPEGIVISMQEEGKLIPLLQTPLLLVPTPYTSTSEHNEAWHDTPETDPVKINLFPCME</sequence>
<keyword evidence="8 10" id="KW-0503">Monooxygenase</keyword>
<keyword evidence="2 9" id="KW-0349">Heme</keyword>
<gene>
    <name evidence="11" type="ORF">TRIUR3_21102</name>
</gene>
<keyword evidence="5" id="KW-0472">Membrane</keyword>
<dbReference type="GO" id="GO:0020037">
    <property type="term" value="F:heme binding"/>
    <property type="evidence" value="ECO:0007669"/>
    <property type="project" value="InterPro"/>
</dbReference>
<evidence type="ECO:0000256" key="5">
    <source>
        <dbReference type="ARBA" id="ARBA00022989"/>
    </source>
</evidence>
<accession>M7ZB24</accession>
<feature type="binding site" description="axial binding residue" evidence="9">
    <location>
        <position position="451"/>
    </location>
    <ligand>
        <name>heme</name>
        <dbReference type="ChEBI" id="CHEBI:30413"/>
    </ligand>
    <ligandPart>
        <name>Fe</name>
        <dbReference type="ChEBI" id="CHEBI:18248"/>
    </ligandPart>
</feature>
<evidence type="ECO:0000256" key="7">
    <source>
        <dbReference type="ARBA" id="ARBA00023004"/>
    </source>
</evidence>
<evidence type="ECO:0000256" key="2">
    <source>
        <dbReference type="ARBA" id="ARBA00022617"/>
    </source>
</evidence>
<dbReference type="AlphaFoldDB" id="M7ZB24"/>
<dbReference type="Pfam" id="PF00067">
    <property type="entry name" value="p450"/>
    <property type="match status" value="1"/>
</dbReference>
<dbReference type="InterPro" id="IPR017972">
    <property type="entry name" value="Cyt_P450_CS"/>
</dbReference>